<reference evidence="1" key="1">
    <citation type="submission" date="2020-11" db="EMBL/GenBank/DDBJ databases">
        <authorList>
            <person name="Tran Van P."/>
        </authorList>
    </citation>
    <scope>NUCLEOTIDE SEQUENCE</scope>
</reference>
<dbReference type="EMBL" id="CAJPEX010001242">
    <property type="protein sequence ID" value="CAG0918624.1"/>
    <property type="molecule type" value="Genomic_DNA"/>
</dbReference>
<evidence type="ECO:0000313" key="1">
    <source>
        <dbReference type="EMBL" id="CAD7278472.1"/>
    </source>
</evidence>
<dbReference type="Proteomes" id="UP000678499">
    <property type="component" value="Unassembled WGS sequence"/>
</dbReference>
<organism evidence="1">
    <name type="scientific">Notodromas monacha</name>
    <dbReference type="NCBI Taxonomy" id="399045"/>
    <lineage>
        <taxon>Eukaryota</taxon>
        <taxon>Metazoa</taxon>
        <taxon>Ecdysozoa</taxon>
        <taxon>Arthropoda</taxon>
        <taxon>Crustacea</taxon>
        <taxon>Oligostraca</taxon>
        <taxon>Ostracoda</taxon>
        <taxon>Podocopa</taxon>
        <taxon>Podocopida</taxon>
        <taxon>Cypridocopina</taxon>
        <taxon>Cypridoidea</taxon>
        <taxon>Cyprididae</taxon>
        <taxon>Notodromas</taxon>
    </lineage>
</organism>
<accession>A0A7R9GDJ9</accession>
<evidence type="ECO:0000313" key="2">
    <source>
        <dbReference type="Proteomes" id="UP000678499"/>
    </source>
</evidence>
<gene>
    <name evidence="1" type="ORF">NMOB1V02_LOCUS6174</name>
</gene>
<sequence>MMFVVSTIQSHVFTLVPSKSHYSTFHDREIFAMGLYDNFGVKTFSNFGPSTSTMWWLLGGVPKTFQAGMNNSTAYMPYKLLKAAYGFTPRVYVMDPLKSWYGYRRSRLQNNVLSVSLKNVLAYGTAWVLPCAEFLDSFNSSVATIVGGFVMTASDEV</sequence>
<dbReference type="EMBL" id="OA883279">
    <property type="protein sequence ID" value="CAD7278472.1"/>
    <property type="molecule type" value="Genomic_DNA"/>
</dbReference>
<dbReference type="AlphaFoldDB" id="A0A7R9GDJ9"/>
<protein>
    <submittedName>
        <fullName evidence="1">Uncharacterized protein</fullName>
    </submittedName>
</protein>
<keyword evidence="2" id="KW-1185">Reference proteome</keyword>
<name>A0A7R9GDJ9_9CRUS</name>
<proteinExistence type="predicted"/>